<dbReference type="Proteomes" id="UP000553632">
    <property type="component" value="Unassembled WGS sequence"/>
</dbReference>
<feature type="chain" id="PRO_5033594629" description="Peptidase A1 domain-containing protein" evidence="1">
    <location>
        <begin position="21"/>
        <end position="357"/>
    </location>
</feature>
<dbReference type="Pfam" id="PF00026">
    <property type="entry name" value="Asp"/>
    <property type="match status" value="1"/>
</dbReference>
<comment type="caution">
    <text evidence="4">The sequence shown here is derived from an EMBL/GenBank/DDBJ whole genome shotgun (WGS) entry which is preliminary data.</text>
</comment>
<evidence type="ECO:0000313" key="4">
    <source>
        <dbReference type="EMBL" id="KAF4752961.1"/>
    </source>
</evidence>
<dbReference type="AlphaFoldDB" id="A0A7J6U8J7"/>
<organism evidence="4 5">
    <name type="scientific">Perkinsus olseni</name>
    <name type="common">Perkinsus atlanticus</name>
    <dbReference type="NCBI Taxonomy" id="32597"/>
    <lineage>
        <taxon>Eukaryota</taxon>
        <taxon>Sar</taxon>
        <taxon>Alveolata</taxon>
        <taxon>Perkinsozoa</taxon>
        <taxon>Perkinsea</taxon>
        <taxon>Perkinsida</taxon>
        <taxon>Perkinsidae</taxon>
        <taxon>Perkinsus</taxon>
    </lineage>
</organism>
<dbReference type="EMBL" id="JABANO010005746">
    <property type="protein sequence ID" value="KAF4752961.1"/>
    <property type="molecule type" value="Genomic_DNA"/>
</dbReference>
<evidence type="ECO:0000259" key="2">
    <source>
        <dbReference type="PROSITE" id="PS51767"/>
    </source>
</evidence>
<gene>
    <name evidence="3" type="ORF">FOZ62_031244</name>
    <name evidence="4" type="ORF">FOZ63_002847</name>
</gene>
<feature type="domain" description="Peptidase A1" evidence="2">
    <location>
        <begin position="43"/>
        <end position="354"/>
    </location>
</feature>
<dbReference type="InterPro" id="IPR034164">
    <property type="entry name" value="Pepsin-like_dom"/>
</dbReference>
<dbReference type="Proteomes" id="UP000574390">
    <property type="component" value="Unassembled WGS sequence"/>
</dbReference>
<dbReference type="EMBL" id="JABANM010016326">
    <property type="protein sequence ID" value="KAF4729627.1"/>
    <property type="molecule type" value="Genomic_DNA"/>
</dbReference>
<accession>A0A7J6U8J7</accession>
<dbReference type="InterPro" id="IPR021109">
    <property type="entry name" value="Peptidase_aspartic_dom_sf"/>
</dbReference>
<sequence>MAMNIPAIFGFIGLLVGCRADKLVSLAISQDRARPGLLTSERLFARLNVDNEDVKVVIDTRSPCTILIWKMWYETKMKGDCDKLIFKCYECNPASCKEGPVWTVPAFDGKPMFVFEHSGTFAFGNLTAAGIEFALTESCRCRPQASLGLSPPLMHLAPFRPLVYQLLAQPRSERLIESSAFSLHLKAGENPTGELILGGEDQSKFKGGLKFVIIVHKEDQSIIISGYNVGDTSQDPIMLSVTSHLNMVDSFLQLPIDRKKEIIGLLTTQGKKPLAIAEQYGFLRISCGTFLLKGSELETVPLKIQPASYTIRLSTKMCILRIEFRDDGTWSLGLPALIGFYHLYDWDRSRIGSAEVK</sequence>
<keyword evidence="1" id="KW-0732">Signal</keyword>
<protein>
    <recommendedName>
        <fullName evidence="2">Peptidase A1 domain-containing protein</fullName>
    </recommendedName>
</protein>
<evidence type="ECO:0000313" key="6">
    <source>
        <dbReference type="Proteomes" id="UP000574390"/>
    </source>
</evidence>
<feature type="signal peptide" evidence="1">
    <location>
        <begin position="1"/>
        <end position="20"/>
    </location>
</feature>
<evidence type="ECO:0000313" key="5">
    <source>
        <dbReference type="Proteomes" id="UP000553632"/>
    </source>
</evidence>
<dbReference type="InterPro" id="IPR033121">
    <property type="entry name" value="PEPTIDASE_A1"/>
</dbReference>
<dbReference type="Gene3D" id="2.40.70.10">
    <property type="entry name" value="Acid Proteases"/>
    <property type="match status" value="2"/>
</dbReference>
<evidence type="ECO:0000313" key="3">
    <source>
        <dbReference type="EMBL" id="KAF4729627.1"/>
    </source>
</evidence>
<name>A0A7J6U8J7_PEROL</name>
<evidence type="ECO:0000256" key="1">
    <source>
        <dbReference type="SAM" id="SignalP"/>
    </source>
</evidence>
<reference evidence="5 6" key="1">
    <citation type="submission" date="2020-04" db="EMBL/GenBank/DDBJ databases">
        <title>Perkinsus olseni comparative genomics.</title>
        <authorList>
            <person name="Bogema D.R."/>
        </authorList>
    </citation>
    <scope>NUCLEOTIDE SEQUENCE [LARGE SCALE GENOMIC DNA]</scope>
    <source>
        <strain evidence="3">ATCC PRA-205</strain>
        <strain evidence="4 5">ATCC PRA-207</strain>
    </source>
</reference>
<keyword evidence="5" id="KW-1185">Reference proteome</keyword>
<proteinExistence type="predicted"/>
<dbReference type="SUPFAM" id="SSF50630">
    <property type="entry name" value="Acid proteases"/>
    <property type="match status" value="1"/>
</dbReference>
<dbReference type="PROSITE" id="PS51767">
    <property type="entry name" value="PEPTIDASE_A1"/>
    <property type="match status" value="1"/>
</dbReference>
<dbReference type="CDD" id="cd05471">
    <property type="entry name" value="pepsin_like"/>
    <property type="match status" value="1"/>
</dbReference>